<keyword evidence="3" id="KW-0804">Transcription</keyword>
<dbReference type="Gene3D" id="1.10.10.10">
    <property type="entry name" value="Winged helix-like DNA-binding domain superfamily/Winged helix DNA-binding domain"/>
    <property type="match status" value="1"/>
</dbReference>
<evidence type="ECO:0000259" key="4">
    <source>
        <dbReference type="PROSITE" id="PS50042"/>
    </source>
</evidence>
<protein>
    <submittedName>
        <fullName evidence="6">Crp/Fnr family transcriptional regulator</fullName>
    </submittedName>
</protein>
<keyword evidence="2" id="KW-0238">DNA-binding</keyword>
<dbReference type="InterPro" id="IPR014710">
    <property type="entry name" value="RmlC-like_jellyroll"/>
</dbReference>
<reference evidence="6" key="1">
    <citation type="submission" date="2022-11" db="EMBL/GenBank/DDBJ databases">
        <title>Salinimicrobium profundisediminis sp. nov., isolated from deep-sea sediment of the Mariana Trench.</title>
        <authorList>
            <person name="Fu H."/>
        </authorList>
    </citation>
    <scope>NUCLEOTIDE SEQUENCE</scope>
    <source>
        <strain evidence="6">MT39</strain>
    </source>
</reference>
<keyword evidence="1" id="KW-0805">Transcription regulation</keyword>
<dbReference type="PANTHER" id="PTHR24567:SF26">
    <property type="entry name" value="REGULATORY PROTEIN YEIL"/>
    <property type="match status" value="1"/>
</dbReference>
<evidence type="ECO:0000259" key="5">
    <source>
        <dbReference type="PROSITE" id="PS51063"/>
    </source>
</evidence>
<dbReference type="AlphaFoldDB" id="A0A9X3I0F0"/>
<dbReference type="InterPro" id="IPR018490">
    <property type="entry name" value="cNMP-bd_dom_sf"/>
</dbReference>
<dbReference type="GO" id="GO:0003700">
    <property type="term" value="F:DNA-binding transcription factor activity"/>
    <property type="evidence" value="ECO:0007669"/>
    <property type="project" value="TreeGrafter"/>
</dbReference>
<sequence length="260" mass="30204">MSYLYKWILFLPQVFVFVKSGSCMWSKRKQIKLIASLRGNKLLKDLPQEDLLKLLSEMEEVVWPKHTCNINKDRTFYYFHFLVSGRLKVYQIEQNTGREFTFFLLGNTDAFDILCLLDGYEHNVYYEAIDRVVLLSLPMERMKIWVSNHPGVNKNLLPYMSNQMRILEEYASNVTLVDISTRLARLILSNINKESRELELINDLSNEELANLIGSTRAVVNRHLQEFKNDGIISLGRQKVEIKDIDLLLLKANKNGASAP</sequence>
<dbReference type="InterPro" id="IPR050397">
    <property type="entry name" value="Env_Response_Regulators"/>
</dbReference>
<dbReference type="PROSITE" id="PS50042">
    <property type="entry name" value="CNMP_BINDING_3"/>
    <property type="match status" value="1"/>
</dbReference>
<keyword evidence="7" id="KW-1185">Reference proteome</keyword>
<organism evidence="6 7">
    <name type="scientific">Salinimicrobium profundisediminis</name>
    <dbReference type="NCBI Taxonomy" id="2994553"/>
    <lineage>
        <taxon>Bacteria</taxon>
        <taxon>Pseudomonadati</taxon>
        <taxon>Bacteroidota</taxon>
        <taxon>Flavobacteriia</taxon>
        <taxon>Flavobacteriales</taxon>
        <taxon>Flavobacteriaceae</taxon>
        <taxon>Salinimicrobium</taxon>
    </lineage>
</organism>
<dbReference type="Pfam" id="PF13545">
    <property type="entry name" value="HTH_Crp_2"/>
    <property type="match status" value="1"/>
</dbReference>
<dbReference type="PROSITE" id="PS51063">
    <property type="entry name" value="HTH_CRP_2"/>
    <property type="match status" value="1"/>
</dbReference>
<evidence type="ECO:0000313" key="6">
    <source>
        <dbReference type="EMBL" id="MCX2837368.1"/>
    </source>
</evidence>
<dbReference type="InterPro" id="IPR012318">
    <property type="entry name" value="HTH_CRP"/>
</dbReference>
<dbReference type="CDD" id="cd00092">
    <property type="entry name" value="HTH_CRP"/>
    <property type="match status" value="1"/>
</dbReference>
<feature type="domain" description="Cyclic nucleotide-binding" evidence="4">
    <location>
        <begin position="42"/>
        <end position="143"/>
    </location>
</feature>
<accession>A0A9X3I0F0</accession>
<dbReference type="GO" id="GO:0005829">
    <property type="term" value="C:cytosol"/>
    <property type="evidence" value="ECO:0007669"/>
    <property type="project" value="TreeGrafter"/>
</dbReference>
<proteinExistence type="predicted"/>
<dbReference type="InterPro" id="IPR000595">
    <property type="entry name" value="cNMP-bd_dom"/>
</dbReference>
<feature type="domain" description="HTH crp-type" evidence="5">
    <location>
        <begin position="177"/>
        <end position="246"/>
    </location>
</feature>
<gene>
    <name evidence="6" type="ORF">OQ279_04325</name>
</gene>
<dbReference type="SUPFAM" id="SSF51206">
    <property type="entry name" value="cAMP-binding domain-like"/>
    <property type="match status" value="1"/>
</dbReference>
<dbReference type="SMART" id="SM00419">
    <property type="entry name" value="HTH_CRP"/>
    <property type="match status" value="1"/>
</dbReference>
<dbReference type="InterPro" id="IPR036390">
    <property type="entry name" value="WH_DNA-bd_sf"/>
</dbReference>
<dbReference type="Proteomes" id="UP001148482">
    <property type="component" value="Unassembled WGS sequence"/>
</dbReference>
<evidence type="ECO:0000256" key="1">
    <source>
        <dbReference type="ARBA" id="ARBA00023015"/>
    </source>
</evidence>
<name>A0A9X3I0F0_9FLAO</name>
<dbReference type="GO" id="GO:0003677">
    <property type="term" value="F:DNA binding"/>
    <property type="evidence" value="ECO:0007669"/>
    <property type="project" value="UniProtKB-KW"/>
</dbReference>
<dbReference type="Gene3D" id="2.60.120.10">
    <property type="entry name" value="Jelly Rolls"/>
    <property type="match status" value="1"/>
</dbReference>
<dbReference type="PANTHER" id="PTHR24567">
    <property type="entry name" value="CRP FAMILY TRANSCRIPTIONAL REGULATORY PROTEIN"/>
    <property type="match status" value="1"/>
</dbReference>
<evidence type="ECO:0000256" key="3">
    <source>
        <dbReference type="ARBA" id="ARBA00023163"/>
    </source>
</evidence>
<dbReference type="SUPFAM" id="SSF46785">
    <property type="entry name" value="Winged helix' DNA-binding domain"/>
    <property type="match status" value="1"/>
</dbReference>
<evidence type="ECO:0000313" key="7">
    <source>
        <dbReference type="Proteomes" id="UP001148482"/>
    </source>
</evidence>
<dbReference type="InterPro" id="IPR036388">
    <property type="entry name" value="WH-like_DNA-bd_sf"/>
</dbReference>
<dbReference type="EMBL" id="JAPJDA010000005">
    <property type="protein sequence ID" value="MCX2837368.1"/>
    <property type="molecule type" value="Genomic_DNA"/>
</dbReference>
<evidence type="ECO:0000256" key="2">
    <source>
        <dbReference type="ARBA" id="ARBA00023125"/>
    </source>
</evidence>
<comment type="caution">
    <text evidence="6">The sequence shown here is derived from an EMBL/GenBank/DDBJ whole genome shotgun (WGS) entry which is preliminary data.</text>
</comment>
<dbReference type="RefSeq" id="WP_266068587.1">
    <property type="nucleotide sequence ID" value="NZ_JAPJDA010000005.1"/>
</dbReference>
<dbReference type="CDD" id="cd00038">
    <property type="entry name" value="CAP_ED"/>
    <property type="match status" value="1"/>
</dbReference>